<name>A0ABT4PFB9_9BACT</name>
<dbReference type="Gene3D" id="1.10.10.60">
    <property type="entry name" value="Homeodomain-like"/>
    <property type="match status" value="2"/>
</dbReference>
<dbReference type="Gene3D" id="2.60.120.280">
    <property type="entry name" value="Regulatory protein AraC"/>
    <property type="match status" value="1"/>
</dbReference>
<proteinExistence type="predicted"/>
<dbReference type="PRINTS" id="PR00032">
    <property type="entry name" value="HTHARAC"/>
</dbReference>
<keyword evidence="1" id="KW-0805">Transcription regulation</keyword>
<evidence type="ECO:0000256" key="3">
    <source>
        <dbReference type="ARBA" id="ARBA00023163"/>
    </source>
</evidence>
<dbReference type="SUPFAM" id="SSF46689">
    <property type="entry name" value="Homeodomain-like"/>
    <property type="match status" value="2"/>
</dbReference>
<sequence>MVRLKSGFNGERAIVIPQLIIKIMEKDPLISMLHITDIGYYPKASHHFRERKTPINQYVFIYCVDGSGWFRSGENEYNVSANQYSILPAGIPHAYAANPDDPWTIYWIHFKGVLAPHYAQKVAHPVDIKPEIHSRISNRIALFEEIFNTLKAGYSNENLHYASSLFHYYLGSLKYIQQYRNAGAKEADDSNVVDIAIHYMKENIEKHLTLQEISEHLGYSASHFSMLFRKKTGHSPLSYFNLLKIQQACFILDSTDMKINQVCYKIGIEDSYYFSRLFHKIMGISPKEYRKKQKG</sequence>
<dbReference type="SUPFAM" id="SSF51215">
    <property type="entry name" value="Regulatory protein AraC"/>
    <property type="match status" value="1"/>
</dbReference>
<organism evidence="5 6">
    <name type="scientific">Phocaeicola acetigenes</name>
    <dbReference type="NCBI Taxonomy" id="3016083"/>
    <lineage>
        <taxon>Bacteria</taxon>
        <taxon>Pseudomonadati</taxon>
        <taxon>Bacteroidota</taxon>
        <taxon>Bacteroidia</taxon>
        <taxon>Bacteroidales</taxon>
        <taxon>Bacteroidaceae</taxon>
        <taxon>Phocaeicola</taxon>
    </lineage>
</organism>
<evidence type="ECO:0000256" key="1">
    <source>
        <dbReference type="ARBA" id="ARBA00023015"/>
    </source>
</evidence>
<reference evidence="5" key="1">
    <citation type="submission" date="2022-12" db="EMBL/GenBank/DDBJ databases">
        <title>Phocaeicola acetigenes sp. nov., isolated feces from a healthy human.</title>
        <authorList>
            <person name="Do H."/>
            <person name="Ha Y.B."/>
            <person name="Kim J.-S."/>
            <person name="Suh M.K."/>
            <person name="Kim H.S."/>
            <person name="Lee J.-S."/>
        </authorList>
    </citation>
    <scope>NUCLEOTIDE SEQUENCE</scope>
    <source>
        <strain evidence="5">KGMB11183</strain>
    </source>
</reference>
<feature type="domain" description="HTH araC/xylS-type" evidence="4">
    <location>
        <begin position="194"/>
        <end position="292"/>
    </location>
</feature>
<evidence type="ECO:0000313" key="5">
    <source>
        <dbReference type="EMBL" id="MCZ8371746.1"/>
    </source>
</evidence>
<evidence type="ECO:0000313" key="6">
    <source>
        <dbReference type="Proteomes" id="UP001141933"/>
    </source>
</evidence>
<dbReference type="InterPro" id="IPR009057">
    <property type="entry name" value="Homeodomain-like_sf"/>
</dbReference>
<dbReference type="RefSeq" id="WP_269876806.1">
    <property type="nucleotide sequence ID" value="NZ_JAPZVM010000002.1"/>
</dbReference>
<gene>
    <name evidence="5" type="ORF">O6P32_03375</name>
</gene>
<dbReference type="Pfam" id="PF12833">
    <property type="entry name" value="HTH_18"/>
    <property type="match status" value="1"/>
</dbReference>
<dbReference type="Proteomes" id="UP001141933">
    <property type="component" value="Unassembled WGS sequence"/>
</dbReference>
<dbReference type="InterPro" id="IPR003313">
    <property type="entry name" value="AraC-bd"/>
</dbReference>
<dbReference type="Pfam" id="PF02311">
    <property type="entry name" value="AraC_binding"/>
    <property type="match status" value="1"/>
</dbReference>
<dbReference type="InterPro" id="IPR037923">
    <property type="entry name" value="HTH-like"/>
</dbReference>
<protein>
    <submittedName>
        <fullName evidence="5">AraC family transcriptional regulator</fullName>
    </submittedName>
</protein>
<comment type="caution">
    <text evidence="5">The sequence shown here is derived from an EMBL/GenBank/DDBJ whole genome shotgun (WGS) entry which is preliminary data.</text>
</comment>
<dbReference type="SMART" id="SM00342">
    <property type="entry name" value="HTH_ARAC"/>
    <property type="match status" value="1"/>
</dbReference>
<dbReference type="EMBL" id="JAPZVM010000002">
    <property type="protein sequence ID" value="MCZ8371746.1"/>
    <property type="molecule type" value="Genomic_DNA"/>
</dbReference>
<evidence type="ECO:0000256" key="2">
    <source>
        <dbReference type="ARBA" id="ARBA00023125"/>
    </source>
</evidence>
<keyword evidence="2" id="KW-0238">DNA-binding</keyword>
<dbReference type="CDD" id="cd06986">
    <property type="entry name" value="cupin_MmsR-like_N"/>
    <property type="match status" value="1"/>
</dbReference>
<dbReference type="InterPro" id="IPR020449">
    <property type="entry name" value="Tscrpt_reg_AraC-type_HTH"/>
</dbReference>
<dbReference type="PANTHER" id="PTHR43280:SF30">
    <property type="entry name" value="MMSAB OPERON REGULATORY PROTEIN"/>
    <property type="match status" value="1"/>
</dbReference>
<keyword evidence="6" id="KW-1185">Reference proteome</keyword>
<dbReference type="PANTHER" id="PTHR43280">
    <property type="entry name" value="ARAC-FAMILY TRANSCRIPTIONAL REGULATOR"/>
    <property type="match status" value="1"/>
</dbReference>
<dbReference type="InterPro" id="IPR018060">
    <property type="entry name" value="HTH_AraC"/>
</dbReference>
<evidence type="ECO:0000259" key="4">
    <source>
        <dbReference type="PROSITE" id="PS01124"/>
    </source>
</evidence>
<keyword evidence="3" id="KW-0804">Transcription</keyword>
<dbReference type="PROSITE" id="PS01124">
    <property type="entry name" value="HTH_ARAC_FAMILY_2"/>
    <property type="match status" value="1"/>
</dbReference>
<accession>A0ABT4PFB9</accession>